<feature type="compositionally biased region" description="Low complexity" evidence="1">
    <location>
        <begin position="130"/>
        <end position="143"/>
    </location>
</feature>
<dbReference type="SMART" id="SM00256">
    <property type="entry name" value="FBOX"/>
    <property type="match status" value="1"/>
</dbReference>
<dbReference type="AlphaFoldDB" id="A0A5K3FCH1"/>
<protein>
    <submittedName>
        <fullName evidence="3">F-box domain-containing protein</fullName>
    </submittedName>
</protein>
<dbReference type="Pfam" id="PF12937">
    <property type="entry name" value="F-box-like"/>
    <property type="match status" value="1"/>
</dbReference>
<organism evidence="3">
    <name type="scientific">Mesocestoides corti</name>
    <name type="common">Flatworm</name>
    <dbReference type="NCBI Taxonomy" id="53468"/>
    <lineage>
        <taxon>Eukaryota</taxon>
        <taxon>Metazoa</taxon>
        <taxon>Spiralia</taxon>
        <taxon>Lophotrochozoa</taxon>
        <taxon>Platyhelminthes</taxon>
        <taxon>Cestoda</taxon>
        <taxon>Eucestoda</taxon>
        <taxon>Cyclophyllidea</taxon>
        <taxon>Mesocestoididae</taxon>
        <taxon>Mesocestoides</taxon>
    </lineage>
</organism>
<dbReference type="InterPro" id="IPR036047">
    <property type="entry name" value="F-box-like_dom_sf"/>
</dbReference>
<proteinExistence type="predicted"/>
<dbReference type="Gene3D" id="1.20.1280.50">
    <property type="match status" value="1"/>
</dbReference>
<evidence type="ECO:0000313" key="3">
    <source>
        <dbReference type="WBParaSite" id="MCU_007217-RA"/>
    </source>
</evidence>
<evidence type="ECO:0000256" key="1">
    <source>
        <dbReference type="SAM" id="MobiDB-lite"/>
    </source>
</evidence>
<feature type="domain" description="F-box" evidence="2">
    <location>
        <begin position="1"/>
        <end position="41"/>
    </location>
</feature>
<dbReference type="SUPFAM" id="SSF81383">
    <property type="entry name" value="F-box domain"/>
    <property type="match status" value="1"/>
</dbReference>
<dbReference type="PANTHER" id="PTHR20872:SF1">
    <property type="entry name" value="F-BOX DOMAIN-CONTAINING PROTEIN"/>
    <property type="match status" value="1"/>
</dbReference>
<accession>A0A5K3FCH1</accession>
<evidence type="ECO:0000259" key="2">
    <source>
        <dbReference type="PROSITE" id="PS50181"/>
    </source>
</evidence>
<dbReference type="PROSITE" id="PS50181">
    <property type="entry name" value="FBOX"/>
    <property type="match status" value="1"/>
</dbReference>
<sequence length="799" mass="88979">MPTLVLEKIFAYLPWRDRAHAALACKRWLNAFCSANVWRVFTYHPPPQGLTRLQYDSKTYLLARAIRTIGWHFQYLRFPETEDFFMLNRVLSLIAEFLEAHPYPNSVSSDSVLSTEIISPDLAALEAAYSPSSSSGQHETSTSNDSPGNLSDAAVVEEIPLSILAEATSGDPELANSIALALRLQQEEYEKGLSSSLHSGSSSESGIEFACPSRPGCPPQLSSSVPIRFPMRSASTTTPPASRVVSRGRHYQRSVSCKFPSASSKLPRLPDTSCLPPPCIRSFSLDFHAEFDEASGVVYGSGGALFATIVRVLSRLRYLRALYLRNLFLSHLDTRQLLIEISAVAGSTLERASLLHVCKVTHERSHSVTSPSLSAASQTGSDFSINPTPTYNDTNRYWYLRDPRWLGSRPRILGWNPLADLSSLFPNLNRLEIALTQLTGPMLLRLIYQTRLSVLILTQTDLSPRWMEYYNEGIVSTAMPDSLENQIHDGVHNGDEIDWGADVPLVRHIAPSDHRSTVSGVPEWRPIESEFWHQAVCMRPELRVHVRLKFLYSRASSELCVFALPALPAPVTSIVCIFGSGDQTATYRLFERCINSITQYSVTLTDIVVFTELDLEAVEAEEREKKQLDRLRGKQFCFSYPVRQKRRQITPTKDIIPQPLDAQLLRLVSACPNVTSLSIGGRLLNVHLTTASQLCRLLVKGAHAKPRIIRNGIQRITAPTLYADVGSMRLSGPIPESSTERDSATFLELMRDCRGKEVVSPAAKQRAAECLIAVALGSPQWRFMQTEAFRFHALTHAGI</sequence>
<dbReference type="InterPro" id="IPR001810">
    <property type="entry name" value="F-box_dom"/>
</dbReference>
<feature type="region of interest" description="Disordered" evidence="1">
    <location>
        <begin position="129"/>
        <end position="150"/>
    </location>
</feature>
<dbReference type="PANTHER" id="PTHR20872">
    <property type="match status" value="1"/>
</dbReference>
<name>A0A5K3FCH1_MESCO</name>
<reference evidence="3" key="1">
    <citation type="submission" date="2019-11" db="UniProtKB">
        <authorList>
            <consortium name="WormBaseParasite"/>
        </authorList>
    </citation>
    <scope>IDENTIFICATION</scope>
</reference>
<dbReference type="WBParaSite" id="MCU_007217-RA">
    <property type="protein sequence ID" value="MCU_007217-RA"/>
    <property type="gene ID" value="MCU_007217"/>
</dbReference>